<evidence type="ECO:0000313" key="4">
    <source>
        <dbReference type="Proteomes" id="UP000243686"/>
    </source>
</evidence>
<gene>
    <name evidence="3" type="ORF">X801_06280</name>
</gene>
<reference evidence="3 4" key="1">
    <citation type="submission" date="2015-03" db="EMBL/GenBank/DDBJ databases">
        <title>Draft genome of the nematode, Opisthorchis viverrini.</title>
        <authorList>
            <person name="Mitreva M."/>
        </authorList>
    </citation>
    <scope>NUCLEOTIDE SEQUENCE [LARGE SCALE GENOMIC DNA]</scope>
    <source>
        <strain evidence="3">Khon Kaen</strain>
    </source>
</reference>
<evidence type="ECO:0000256" key="2">
    <source>
        <dbReference type="SAM" id="MobiDB-lite"/>
    </source>
</evidence>
<dbReference type="PANTHER" id="PTHR10476">
    <property type="entry name" value="CHARGED MULTIVESICULAR BODY PROTEIN"/>
    <property type="match status" value="1"/>
</dbReference>
<organism evidence="3 4">
    <name type="scientific">Opisthorchis viverrini</name>
    <name type="common">Southeast Asian liver fluke</name>
    <dbReference type="NCBI Taxonomy" id="6198"/>
    <lineage>
        <taxon>Eukaryota</taxon>
        <taxon>Metazoa</taxon>
        <taxon>Spiralia</taxon>
        <taxon>Lophotrochozoa</taxon>
        <taxon>Platyhelminthes</taxon>
        <taxon>Trematoda</taxon>
        <taxon>Digenea</taxon>
        <taxon>Opisthorchiida</taxon>
        <taxon>Opisthorchiata</taxon>
        <taxon>Opisthorchiidae</taxon>
        <taxon>Opisthorchis</taxon>
    </lineage>
</organism>
<dbReference type="Pfam" id="PF03357">
    <property type="entry name" value="Snf7"/>
    <property type="match status" value="1"/>
</dbReference>
<dbReference type="Gene3D" id="6.10.140.1230">
    <property type="match status" value="1"/>
</dbReference>
<name>A0A1S8WTY5_OPIVI</name>
<evidence type="ECO:0000256" key="1">
    <source>
        <dbReference type="ARBA" id="ARBA00006190"/>
    </source>
</evidence>
<comment type="similarity">
    <text evidence="1">Belongs to the SNF7 family.</text>
</comment>
<proteinExistence type="inferred from homology"/>
<accession>A0A1S8WTY5</accession>
<dbReference type="Proteomes" id="UP000243686">
    <property type="component" value="Unassembled WGS sequence"/>
</dbReference>
<keyword evidence="4" id="KW-1185">Reference proteome</keyword>
<evidence type="ECO:0000313" key="3">
    <source>
        <dbReference type="EMBL" id="OON17874.1"/>
    </source>
</evidence>
<protein>
    <submittedName>
        <fullName evidence="3">SNF7 family protein</fullName>
    </submittedName>
</protein>
<dbReference type="InterPro" id="IPR005024">
    <property type="entry name" value="Snf7_fam"/>
</dbReference>
<dbReference type="GO" id="GO:0007034">
    <property type="term" value="P:vacuolar transport"/>
    <property type="evidence" value="ECO:0007669"/>
    <property type="project" value="InterPro"/>
</dbReference>
<dbReference type="EMBL" id="KV894777">
    <property type="protein sequence ID" value="OON17874.1"/>
    <property type="molecule type" value="Genomic_DNA"/>
</dbReference>
<sequence>MKLFGEKTTPRERLRNMVSVVRRQKYHIQRDITGLQAQNKRVEADIKKRAKAGNLDEAKILARELVNSRKAVSRLYSANANLDCIISELNCQAATTKMAGCLKSSTAVMKSMSALFKLPAFVLILQLPELQKTMRDLSKEMTKMGLIDEMIQDTMESTMGDADDMEEATAAEVEKIIFEITSGEVVKPPGIGLVSVPTDMPIAGGSQSPSELAGSVLEDDEEEMSEMQARLAALRN</sequence>
<feature type="region of interest" description="Disordered" evidence="2">
    <location>
        <begin position="202"/>
        <end position="226"/>
    </location>
</feature>
<dbReference type="AlphaFoldDB" id="A0A1S8WTY5"/>